<evidence type="ECO:0000313" key="3">
    <source>
        <dbReference type="EMBL" id="GCL64235.1"/>
    </source>
</evidence>
<keyword evidence="4" id="KW-1185">Reference proteome</keyword>
<dbReference type="InterPro" id="IPR013424">
    <property type="entry name" value="Ice-binding_C"/>
</dbReference>
<evidence type="ECO:0000313" key="4">
    <source>
        <dbReference type="Proteomes" id="UP000301751"/>
    </source>
</evidence>
<sequence length="266" mass="27317">MGQSLRQGAIAVALTAAAMMPAQAAPLKVLFLGYDYNVASVKNDILGSDARFDFAASTGSDSCGAAAPSLATLQQYDSVLVWGNCGPGAGLGNVLADFADGGGRVVLGTFLGYFQSLGAFTGRINSTGYNPFIGGTTDAYRNVTLGTHDASSALFDGVGSIASSYYNGDWMGVDVGATLVAEWSNGRPFVGVNAAGNVLNVSLFPNVASFRHASGNYQQLFRNALAYEAAPAPVAAAVPEPASLALVGLALLAMTGTRRLARRQSR</sequence>
<organism evidence="3 4">
    <name type="scientific">Pseudaquabacterium pictum</name>
    <dbReference type="NCBI Taxonomy" id="2315236"/>
    <lineage>
        <taxon>Bacteria</taxon>
        <taxon>Pseudomonadati</taxon>
        <taxon>Pseudomonadota</taxon>
        <taxon>Betaproteobacteria</taxon>
        <taxon>Burkholderiales</taxon>
        <taxon>Sphaerotilaceae</taxon>
        <taxon>Pseudaquabacterium</taxon>
    </lineage>
</organism>
<dbReference type="EMBL" id="BJCL01000008">
    <property type="protein sequence ID" value="GCL64235.1"/>
    <property type="molecule type" value="Genomic_DNA"/>
</dbReference>
<dbReference type="Pfam" id="PF07589">
    <property type="entry name" value="PEP-CTERM"/>
    <property type="match status" value="1"/>
</dbReference>
<feature type="signal peptide" evidence="1">
    <location>
        <begin position="1"/>
        <end position="24"/>
    </location>
</feature>
<dbReference type="NCBIfam" id="TIGR02595">
    <property type="entry name" value="PEP_CTERM"/>
    <property type="match status" value="1"/>
</dbReference>
<feature type="domain" description="Ice-binding protein C-terminal" evidence="2">
    <location>
        <begin position="237"/>
        <end position="259"/>
    </location>
</feature>
<dbReference type="AlphaFoldDB" id="A0A480AWR1"/>
<feature type="chain" id="PRO_5019839229" description="Ice-binding protein C-terminal domain-containing protein" evidence="1">
    <location>
        <begin position="25"/>
        <end position="266"/>
    </location>
</feature>
<evidence type="ECO:0000259" key="2">
    <source>
        <dbReference type="Pfam" id="PF07589"/>
    </source>
</evidence>
<gene>
    <name evidence="3" type="ORF">AQPW35_33160</name>
</gene>
<protein>
    <recommendedName>
        <fullName evidence="2">Ice-binding protein C-terminal domain-containing protein</fullName>
    </recommendedName>
</protein>
<comment type="caution">
    <text evidence="3">The sequence shown here is derived from an EMBL/GenBank/DDBJ whole genome shotgun (WGS) entry which is preliminary data.</text>
</comment>
<evidence type="ECO:0000256" key="1">
    <source>
        <dbReference type="SAM" id="SignalP"/>
    </source>
</evidence>
<keyword evidence="1" id="KW-0732">Signal</keyword>
<proteinExistence type="predicted"/>
<accession>A0A480AWR1</accession>
<reference evidence="4" key="1">
    <citation type="submission" date="2019-03" db="EMBL/GenBank/DDBJ databases">
        <title>Aquabacterium pictum sp.nov., the first bacteriochlorophyll a-containing freshwater bacterium in the genus Aquabacterium of the class Betaproteobacteria.</title>
        <authorList>
            <person name="Hirose S."/>
            <person name="Tank M."/>
            <person name="Hara E."/>
            <person name="Tamaki H."/>
            <person name="Takaichi S."/>
            <person name="Haruta S."/>
            <person name="Hanada S."/>
        </authorList>
    </citation>
    <scope>NUCLEOTIDE SEQUENCE [LARGE SCALE GENOMIC DNA]</scope>
    <source>
        <strain evidence="4">W35</strain>
    </source>
</reference>
<dbReference type="Proteomes" id="UP000301751">
    <property type="component" value="Unassembled WGS sequence"/>
</dbReference>
<name>A0A480AWR1_9BURK</name>